<reference evidence="2 3" key="1">
    <citation type="submission" date="2024-04" db="EMBL/GenBank/DDBJ databases">
        <title>Luteolibacter sp. isolated from soil.</title>
        <authorList>
            <person name="An J."/>
        </authorList>
    </citation>
    <scope>NUCLEOTIDE SEQUENCE [LARGE SCALE GENOMIC DNA]</scope>
    <source>
        <strain evidence="2 3">Y139</strain>
    </source>
</reference>
<comment type="caution">
    <text evidence="2">The sequence shown here is derived from an EMBL/GenBank/DDBJ whole genome shotgun (WGS) entry which is preliminary data.</text>
</comment>
<keyword evidence="1" id="KW-0472">Membrane</keyword>
<evidence type="ECO:0000313" key="2">
    <source>
        <dbReference type="EMBL" id="MEK7953746.1"/>
    </source>
</evidence>
<proteinExistence type="predicted"/>
<feature type="transmembrane region" description="Helical" evidence="1">
    <location>
        <begin position="44"/>
        <end position="66"/>
    </location>
</feature>
<dbReference type="Proteomes" id="UP001371305">
    <property type="component" value="Unassembled WGS sequence"/>
</dbReference>
<name>A0ABU9B347_9BACT</name>
<accession>A0ABU9B347</accession>
<keyword evidence="3" id="KW-1185">Reference proteome</keyword>
<gene>
    <name evidence="2" type="ORF">WKV53_24740</name>
</gene>
<evidence type="ECO:0000313" key="3">
    <source>
        <dbReference type="Proteomes" id="UP001371305"/>
    </source>
</evidence>
<keyword evidence="1" id="KW-0812">Transmembrane</keyword>
<protein>
    <submittedName>
        <fullName evidence="2">Uncharacterized protein</fullName>
    </submittedName>
</protein>
<dbReference type="EMBL" id="JBBUKT010000013">
    <property type="protein sequence ID" value="MEK7953746.1"/>
    <property type="molecule type" value="Genomic_DNA"/>
</dbReference>
<keyword evidence="1" id="KW-1133">Transmembrane helix</keyword>
<sequence length="70" mass="7681">MIDGIEFIVEGVFELVSLVWDAASEVRESSIVGESEMDRQSRRLLAWICGGVVSLVVLGVVLWQWLMGGG</sequence>
<evidence type="ECO:0000256" key="1">
    <source>
        <dbReference type="SAM" id="Phobius"/>
    </source>
</evidence>
<dbReference type="RefSeq" id="WP_341407512.1">
    <property type="nucleotide sequence ID" value="NZ_JBBUKT010000013.1"/>
</dbReference>
<organism evidence="2 3">
    <name type="scientific">Luteolibacter soli</name>
    <dbReference type="NCBI Taxonomy" id="3135280"/>
    <lineage>
        <taxon>Bacteria</taxon>
        <taxon>Pseudomonadati</taxon>
        <taxon>Verrucomicrobiota</taxon>
        <taxon>Verrucomicrobiia</taxon>
        <taxon>Verrucomicrobiales</taxon>
        <taxon>Verrucomicrobiaceae</taxon>
        <taxon>Luteolibacter</taxon>
    </lineage>
</organism>